<evidence type="ECO:0000313" key="2">
    <source>
        <dbReference type="EMBL" id="QIZ23430.1"/>
    </source>
</evidence>
<organism evidence="1">
    <name type="scientific">Pseudomonas aeruginosa</name>
    <dbReference type="NCBI Taxonomy" id="287"/>
    <lineage>
        <taxon>Bacteria</taxon>
        <taxon>Pseudomonadati</taxon>
        <taxon>Pseudomonadota</taxon>
        <taxon>Gammaproteobacteria</taxon>
        <taxon>Pseudomonadales</taxon>
        <taxon>Pseudomonadaceae</taxon>
        <taxon>Pseudomonas</taxon>
    </lineage>
</organism>
<reference evidence="1" key="1">
    <citation type="submission" date="2020-01" db="EMBL/GenBank/DDBJ databases">
        <authorList>
            <person name="Zhou D."/>
        </authorList>
    </citation>
    <scope>NUCLEOTIDE SEQUENCE</scope>
    <source>
        <strain evidence="1">201330</strain>
        <strain evidence="2">PA15W</strain>
        <plasmid evidence="1">p201330-IMP</plasmid>
        <plasmid evidence="2">pPA15W-NR</plasmid>
    </source>
</reference>
<accession>A0A6H1Q8S3</accession>
<dbReference type="EMBL" id="MN961672">
    <property type="protein sequence ID" value="QIZ23430.1"/>
    <property type="molecule type" value="Genomic_DNA"/>
</dbReference>
<name>A0A6H1Q8S3_PSEAI</name>
<protein>
    <recommendedName>
        <fullName evidence="3">Transcriptional regulator</fullName>
    </recommendedName>
</protein>
<dbReference type="AlphaFoldDB" id="A0A6H1Q8S3"/>
<dbReference type="EMBL" id="MN961671">
    <property type="protein sequence ID" value="QIZ23284.1"/>
    <property type="molecule type" value="Genomic_DNA"/>
</dbReference>
<evidence type="ECO:0000313" key="1">
    <source>
        <dbReference type="EMBL" id="QIZ23284.1"/>
    </source>
</evidence>
<dbReference type="GeneID" id="97170819"/>
<proteinExistence type="predicted"/>
<sequence>MDERHDVLLVGVNTDKHEAYALKRDKQIVRVAQGVYFRTGKDAEVLFELYGIRLAKFCFQSAALTHSTAWYRKPVDGRVFLGGDYPYKKSIAPYEGDFRIVQSMVHPKLTDERMYELAKFEDPLGQFEMHCATPEMTLIHLMDATKKNVEKHLPEQEMDKIFEQLQLKYGSKASTLAALETIAQAAEKTNEFERLLKHFFSQRRRS</sequence>
<keyword evidence="1" id="KW-0614">Plasmid</keyword>
<geneLocation type="plasmid" evidence="2">
    <name>pPA15W-NR</name>
</geneLocation>
<geneLocation type="plasmid" evidence="1">
    <name>p201330-IMP</name>
</geneLocation>
<evidence type="ECO:0008006" key="3">
    <source>
        <dbReference type="Google" id="ProtNLM"/>
    </source>
</evidence>
<dbReference type="RefSeq" id="WP_009681544.1">
    <property type="nucleotide sequence ID" value="NZ_CAADOK010000924.1"/>
</dbReference>